<dbReference type="InterPro" id="IPR001461">
    <property type="entry name" value="Aspartic_peptidase_A1"/>
</dbReference>
<evidence type="ECO:0000256" key="5">
    <source>
        <dbReference type="ARBA" id="ARBA00022729"/>
    </source>
</evidence>
<dbReference type="PROSITE" id="PS51767">
    <property type="entry name" value="PEPTIDASE_A1"/>
    <property type="match status" value="1"/>
</dbReference>
<evidence type="ECO:0000256" key="14">
    <source>
        <dbReference type="SAM" id="Phobius"/>
    </source>
</evidence>
<evidence type="ECO:0000256" key="7">
    <source>
        <dbReference type="ARBA" id="ARBA00022801"/>
    </source>
</evidence>
<evidence type="ECO:0000256" key="9">
    <source>
        <dbReference type="ARBA" id="ARBA00023180"/>
    </source>
</evidence>
<feature type="transmembrane region" description="Helical" evidence="14">
    <location>
        <begin position="438"/>
        <end position="455"/>
    </location>
</feature>
<evidence type="ECO:0000256" key="3">
    <source>
        <dbReference type="ARBA" id="ARBA00022475"/>
    </source>
</evidence>
<keyword evidence="10" id="KW-0449">Lipoprotein</keyword>
<keyword evidence="3" id="KW-1003">Cell membrane</keyword>
<proteinExistence type="inferred from homology"/>
<evidence type="ECO:0000256" key="8">
    <source>
        <dbReference type="ARBA" id="ARBA00023136"/>
    </source>
</evidence>
<dbReference type="Pfam" id="PF14543">
    <property type="entry name" value="TAXi_N"/>
    <property type="match status" value="1"/>
</dbReference>
<evidence type="ECO:0000256" key="6">
    <source>
        <dbReference type="ARBA" id="ARBA00022750"/>
    </source>
</evidence>
<dbReference type="GO" id="GO:0004190">
    <property type="term" value="F:aspartic-type endopeptidase activity"/>
    <property type="evidence" value="ECO:0007669"/>
    <property type="project" value="UniProtKB-KW"/>
</dbReference>
<dbReference type="InterPro" id="IPR032861">
    <property type="entry name" value="TAXi_N"/>
</dbReference>
<dbReference type="GO" id="GO:0006508">
    <property type="term" value="P:proteolysis"/>
    <property type="evidence" value="ECO:0007669"/>
    <property type="project" value="UniProtKB-KW"/>
</dbReference>
<comment type="similarity">
    <text evidence="2 12">Belongs to the peptidase A1 family.</text>
</comment>
<feature type="compositionally biased region" description="Polar residues" evidence="13">
    <location>
        <begin position="414"/>
        <end position="429"/>
    </location>
</feature>
<dbReference type="GO" id="GO:0005886">
    <property type="term" value="C:plasma membrane"/>
    <property type="evidence" value="ECO:0007669"/>
    <property type="project" value="UniProtKB-SubCell"/>
</dbReference>
<keyword evidence="5" id="KW-0732">Signal</keyword>
<keyword evidence="9" id="KW-0325">Glycoprotein</keyword>
<feature type="region of interest" description="Disordered" evidence="13">
    <location>
        <begin position="408"/>
        <end position="429"/>
    </location>
</feature>
<dbReference type="SUPFAM" id="SSF50630">
    <property type="entry name" value="Acid proteases"/>
    <property type="match status" value="1"/>
</dbReference>
<keyword evidence="7 12" id="KW-0378">Hydrolase</keyword>
<reference evidence="16 17" key="1">
    <citation type="submission" date="2020-06" db="EMBL/GenBank/DDBJ databases">
        <title>Transcriptomic and genomic resources for Thalictrum thalictroides and T. hernandezii: Facilitating candidate gene discovery in an emerging model plant lineage.</title>
        <authorList>
            <person name="Arias T."/>
            <person name="Riano-Pachon D.M."/>
            <person name="Di Stilio V.S."/>
        </authorList>
    </citation>
    <scope>NUCLEOTIDE SEQUENCE [LARGE SCALE GENOMIC DNA]</scope>
    <source>
        <strain evidence="17">cv. WT478/WT964</strain>
        <tissue evidence="16">Leaves</tissue>
    </source>
</reference>
<accession>A0A7J6VUL5</accession>
<comment type="subcellular location">
    <subcellularLocation>
        <location evidence="1">Cell membrane</location>
        <topology evidence="1">Lipid-anchor</topology>
    </subcellularLocation>
</comment>
<evidence type="ECO:0000256" key="2">
    <source>
        <dbReference type="ARBA" id="ARBA00007447"/>
    </source>
</evidence>
<feature type="active site" evidence="11">
    <location>
        <position position="62"/>
    </location>
</feature>
<dbReference type="InterPro" id="IPR032799">
    <property type="entry name" value="TAXi_C"/>
</dbReference>
<organism evidence="16 17">
    <name type="scientific">Thalictrum thalictroides</name>
    <name type="common">Rue-anemone</name>
    <name type="synonym">Anemone thalictroides</name>
    <dbReference type="NCBI Taxonomy" id="46969"/>
    <lineage>
        <taxon>Eukaryota</taxon>
        <taxon>Viridiplantae</taxon>
        <taxon>Streptophyta</taxon>
        <taxon>Embryophyta</taxon>
        <taxon>Tracheophyta</taxon>
        <taxon>Spermatophyta</taxon>
        <taxon>Magnoliopsida</taxon>
        <taxon>Ranunculales</taxon>
        <taxon>Ranunculaceae</taxon>
        <taxon>Thalictroideae</taxon>
        <taxon>Thalictrum</taxon>
    </lineage>
</organism>
<feature type="domain" description="Peptidase A1" evidence="15">
    <location>
        <begin position="44"/>
        <end position="376"/>
    </location>
</feature>
<feature type="active site" evidence="11">
    <location>
        <position position="259"/>
    </location>
</feature>
<evidence type="ECO:0000313" key="16">
    <source>
        <dbReference type="EMBL" id="KAF5188553.1"/>
    </source>
</evidence>
<dbReference type="Pfam" id="PF14541">
    <property type="entry name" value="TAXi_C"/>
    <property type="match status" value="1"/>
</dbReference>
<dbReference type="InterPro" id="IPR033121">
    <property type="entry name" value="PEPTIDASE_A1"/>
</dbReference>
<dbReference type="FunFam" id="2.40.70.10:FF:000012">
    <property type="entry name" value="Aspartyl protease family protein 1"/>
    <property type="match status" value="1"/>
</dbReference>
<evidence type="ECO:0000256" key="4">
    <source>
        <dbReference type="ARBA" id="ARBA00022670"/>
    </source>
</evidence>
<sequence length="456" mass="49183">MAHRDTTIRGRRLAATQTTENQQNLFTFADGNETVRISSLGFLHYANVSLGTPSLSFLVALDTGSDLFWVPCDCTSCTKYLSTNSGARLNLNIYSPKASSTSKSIPCNTSSGAHSACPYQVEYLSNNTSSSGVLVKDVLHLITEQNPSEVVDAPITLGCGMVQTGSFLDGAAPNGLFGLGMANSSVPSILSSLRIAANSFSMCFGDDGIGRIRFGDKGSPKQDKTPFNINQLHPTYNISVAGITVETNRSNIEFNAIFDSGTSFTYLNDPAYTLLSESFDLHAQDRRLPSDPAIPFEYCYNISAAQTSIMLPNVNLTMKGGSLYPVLDPIVVVSGENDVRYCLGIVRSPDINIIGQNFMTGYNIIFDRENLVLGWEKSNCYNVQGSSTVPFKPPNNTVVPPATAAEPRAITPEATRNTRNGSPNSEAPQPSIVLSSRFSVVACTLFILFVHLIAIF</sequence>
<dbReference type="PANTHER" id="PTHR13683:SF826">
    <property type="entry name" value="ASPARTYL PROTEASE FAMILY PROTEIN 1"/>
    <property type="match status" value="1"/>
</dbReference>
<dbReference type="Proteomes" id="UP000554482">
    <property type="component" value="Unassembled WGS sequence"/>
</dbReference>
<dbReference type="PROSITE" id="PS00141">
    <property type="entry name" value="ASP_PROTEASE"/>
    <property type="match status" value="1"/>
</dbReference>
<dbReference type="AlphaFoldDB" id="A0A7J6VUL5"/>
<name>A0A7J6VUL5_THATH</name>
<dbReference type="PRINTS" id="PR00792">
    <property type="entry name" value="PEPSIN"/>
</dbReference>
<dbReference type="InterPro" id="IPR021109">
    <property type="entry name" value="Peptidase_aspartic_dom_sf"/>
</dbReference>
<evidence type="ECO:0000256" key="1">
    <source>
        <dbReference type="ARBA" id="ARBA00004193"/>
    </source>
</evidence>
<dbReference type="FunFam" id="2.40.70.10:FF:000014">
    <property type="entry name" value="Aspartyl protease family protein 1"/>
    <property type="match status" value="1"/>
</dbReference>
<comment type="caution">
    <text evidence="16">The sequence shown here is derived from an EMBL/GenBank/DDBJ whole genome shotgun (WGS) entry which is preliminary data.</text>
</comment>
<keyword evidence="8 14" id="KW-0472">Membrane</keyword>
<dbReference type="Gene3D" id="2.40.70.10">
    <property type="entry name" value="Acid Proteases"/>
    <property type="match status" value="2"/>
</dbReference>
<evidence type="ECO:0000259" key="15">
    <source>
        <dbReference type="PROSITE" id="PS51767"/>
    </source>
</evidence>
<evidence type="ECO:0000256" key="12">
    <source>
        <dbReference type="RuleBase" id="RU000454"/>
    </source>
</evidence>
<dbReference type="EMBL" id="JABWDY010026610">
    <property type="protein sequence ID" value="KAF5188553.1"/>
    <property type="molecule type" value="Genomic_DNA"/>
</dbReference>
<evidence type="ECO:0000256" key="13">
    <source>
        <dbReference type="SAM" id="MobiDB-lite"/>
    </source>
</evidence>
<keyword evidence="14" id="KW-1133">Transmembrane helix</keyword>
<keyword evidence="4 12" id="KW-0645">Protease</keyword>
<evidence type="ECO:0000256" key="10">
    <source>
        <dbReference type="ARBA" id="ARBA00023288"/>
    </source>
</evidence>
<keyword evidence="14" id="KW-0812">Transmembrane</keyword>
<evidence type="ECO:0000256" key="11">
    <source>
        <dbReference type="PIRSR" id="PIRSR601461-1"/>
    </source>
</evidence>
<dbReference type="OrthoDB" id="2747330at2759"/>
<protein>
    <submittedName>
        <fullName evidence="16">Aspartyl protease family protein</fullName>
    </submittedName>
</protein>
<keyword evidence="6 12" id="KW-0064">Aspartyl protease</keyword>
<gene>
    <name evidence="16" type="ORF">FRX31_021857</name>
</gene>
<dbReference type="PANTHER" id="PTHR13683">
    <property type="entry name" value="ASPARTYL PROTEASES"/>
    <property type="match status" value="1"/>
</dbReference>
<evidence type="ECO:0000313" key="17">
    <source>
        <dbReference type="Proteomes" id="UP000554482"/>
    </source>
</evidence>
<keyword evidence="17" id="KW-1185">Reference proteome</keyword>
<dbReference type="InterPro" id="IPR001969">
    <property type="entry name" value="Aspartic_peptidase_AS"/>
</dbReference>